<dbReference type="FunFam" id="1.10.3210.10:FF:000001">
    <property type="entry name" value="GTP pyrophosphokinase RelA"/>
    <property type="match status" value="1"/>
</dbReference>
<dbReference type="SUPFAM" id="SSF55021">
    <property type="entry name" value="ACT-like"/>
    <property type="match status" value="1"/>
</dbReference>
<protein>
    <recommendedName>
        <fullName evidence="6">TGS domain-containing protein</fullName>
    </recommendedName>
</protein>
<dbReference type="Pfam" id="PF13291">
    <property type="entry name" value="ACT_4"/>
    <property type="match status" value="1"/>
</dbReference>
<evidence type="ECO:0000259" key="3">
    <source>
        <dbReference type="PROSITE" id="PS51831"/>
    </source>
</evidence>
<name>A0A381T806_9ZZZZ</name>
<dbReference type="InterPro" id="IPR004811">
    <property type="entry name" value="RelA/Spo_fam"/>
</dbReference>
<dbReference type="SMART" id="SM00471">
    <property type="entry name" value="HDc"/>
    <property type="match status" value="1"/>
</dbReference>
<dbReference type="GO" id="GO:0005886">
    <property type="term" value="C:plasma membrane"/>
    <property type="evidence" value="ECO:0007669"/>
    <property type="project" value="TreeGrafter"/>
</dbReference>
<dbReference type="InterPro" id="IPR012675">
    <property type="entry name" value="Beta-grasp_dom_sf"/>
</dbReference>
<dbReference type="AlphaFoldDB" id="A0A381T806"/>
<dbReference type="PANTHER" id="PTHR21262:SF36">
    <property type="entry name" value="BIFUNCTIONAL (P)PPGPP SYNTHASE_HYDROLASE SPOT"/>
    <property type="match status" value="1"/>
</dbReference>
<dbReference type="InterPro" id="IPR006674">
    <property type="entry name" value="HD_domain"/>
</dbReference>
<proteinExistence type="inferred from homology"/>
<evidence type="ECO:0008006" key="6">
    <source>
        <dbReference type="Google" id="ProtNLM"/>
    </source>
</evidence>
<dbReference type="SUPFAM" id="SSF109604">
    <property type="entry name" value="HD-domain/PDEase-like"/>
    <property type="match status" value="1"/>
</dbReference>
<dbReference type="InterPro" id="IPR043519">
    <property type="entry name" value="NT_sf"/>
</dbReference>
<evidence type="ECO:0000259" key="2">
    <source>
        <dbReference type="PROSITE" id="PS51671"/>
    </source>
</evidence>
<dbReference type="CDD" id="cd00077">
    <property type="entry name" value="HDc"/>
    <property type="match status" value="1"/>
</dbReference>
<dbReference type="Gene3D" id="3.10.20.30">
    <property type="match status" value="1"/>
</dbReference>
<feature type="domain" description="TGS" evidence="4">
    <location>
        <begin position="401"/>
        <end position="462"/>
    </location>
</feature>
<dbReference type="FunFam" id="3.10.20.30:FF:000002">
    <property type="entry name" value="GTP pyrophosphokinase (RelA/SpoT)"/>
    <property type="match status" value="1"/>
</dbReference>
<evidence type="ECO:0000259" key="4">
    <source>
        <dbReference type="PROSITE" id="PS51880"/>
    </source>
</evidence>
<dbReference type="EMBL" id="UINC01004166">
    <property type="protein sequence ID" value="SVA12302.1"/>
    <property type="molecule type" value="Genomic_DNA"/>
</dbReference>
<dbReference type="PROSITE" id="PS51671">
    <property type="entry name" value="ACT"/>
    <property type="match status" value="1"/>
</dbReference>
<dbReference type="Pfam" id="PF04607">
    <property type="entry name" value="RelA_SpoT"/>
    <property type="match status" value="1"/>
</dbReference>
<dbReference type="InterPro" id="IPR002912">
    <property type="entry name" value="ACT_dom"/>
</dbReference>
<dbReference type="CDD" id="cd04876">
    <property type="entry name" value="ACT_RelA-SpoT"/>
    <property type="match status" value="1"/>
</dbReference>
<dbReference type="SMART" id="SM00954">
    <property type="entry name" value="RelA_SpoT"/>
    <property type="match status" value="1"/>
</dbReference>
<dbReference type="PANTHER" id="PTHR21262">
    <property type="entry name" value="GUANOSINE-3',5'-BIS DIPHOSPHATE 3'-PYROPHOSPHOHYDROLASE"/>
    <property type="match status" value="1"/>
</dbReference>
<comment type="similarity">
    <text evidence="1">Belongs to the RelA/SpoT family.</text>
</comment>
<evidence type="ECO:0000313" key="5">
    <source>
        <dbReference type="EMBL" id="SVA12302.1"/>
    </source>
</evidence>
<dbReference type="GO" id="GO:0042594">
    <property type="term" value="P:response to starvation"/>
    <property type="evidence" value="ECO:0007669"/>
    <property type="project" value="TreeGrafter"/>
</dbReference>
<dbReference type="SUPFAM" id="SSF81271">
    <property type="entry name" value="TGS-like"/>
    <property type="match status" value="1"/>
</dbReference>
<dbReference type="Pfam" id="PF02824">
    <property type="entry name" value="TGS"/>
    <property type="match status" value="1"/>
</dbReference>
<dbReference type="GO" id="GO:0008893">
    <property type="term" value="F:guanosine-3',5'-bis(diphosphate) 3'-diphosphatase activity"/>
    <property type="evidence" value="ECO:0007669"/>
    <property type="project" value="TreeGrafter"/>
</dbReference>
<dbReference type="Pfam" id="PF19296">
    <property type="entry name" value="RelA_AH_RIS"/>
    <property type="match status" value="1"/>
</dbReference>
<dbReference type="Gene3D" id="1.10.3210.10">
    <property type="entry name" value="Hypothetical protein af1432"/>
    <property type="match status" value="1"/>
</dbReference>
<dbReference type="GO" id="GO:0008728">
    <property type="term" value="F:GTP diphosphokinase activity"/>
    <property type="evidence" value="ECO:0007669"/>
    <property type="project" value="TreeGrafter"/>
</dbReference>
<dbReference type="InterPro" id="IPR003607">
    <property type="entry name" value="HD/PDEase_dom"/>
</dbReference>
<evidence type="ECO:0000256" key="1">
    <source>
        <dbReference type="ARBA" id="ARBA00007476"/>
    </source>
</evidence>
<dbReference type="InterPro" id="IPR045600">
    <property type="entry name" value="RelA/SpoT_AH_RIS"/>
</dbReference>
<dbReference type="InterPro" id="IPR012676">
    <property type="entry name" value="TGS-like"/>
</dbReference>
<dbReference type="CDD" id="cd01668">
    <property type="entry name" value="TGS_RSH"/>
    <property type="match status" value="1"/>
</dbReference>
<dbReference type="PROSITE" id="PS51831">
    <property type="entry name" value="HD"/>
    <property type="match status" value="1"/>
</dbReference>
<dbReference type="NCBIfam" id="TIGR00691">
    <property type="entry name" value="spoT_relA"/>
    <property type="match status" value="1"/>
</dbReference>
<organism evidence="5">
    <name type="scientific">marine metagenome</name>
    <dbReference type="NCBI Taxonomy" id="408172"/>
    <lineage>
        <taxon>unclassified sequences</taxon>
        <taxon>metagenomes</taxon>
        <taxon>ecological metagenomes</taxon>
    </lineage>
</organism>
<dbReference type="GO" id="GO:0015969">
    <property type="term" value="P:guanosine tetraphosphate metabolic process"/>
    <property type="evidence" value="ECO:0007669"/>
    <property type="project" value="InterPro"/>
</dbReference>
<reference evidence="5" key="1">
    <citation type="submission" date="2018-05" db="EMBL/GenBank/DDBJ databases">
        <authorList>
            <person name="Lanie J.A."/>
            <person name="Ng W.-L."/>
            <person name="Kazmierczak K.M."/>
            <person name="Andrzejewski T.M."/>
            <person name="Davidsen T.M."/>
            <person name="Wayne K.J."/>
            <person name="Tettelin H."/>
            <person name="Glass J.I."/>
            <person name="Rusch D."/>
            <person name="Podicherti R."/>
            <person name="Tsui H.-C.T."/>
            <person name="Winkler M.E."/>
        </authorList>
    </citation>
    <scope>NUCLEOTIDE SEQUENCE</scope>
</reference>
<dbReference type="InterPro" id="IPR033655">
    <property type="entry name" value="TGS_RelA/SpoT"/>
</dbReference>
<sequence>MDYGAAVRERLPAAWRSDEVGKLVSDLENYLPEEDLAGIVDAYRFGAEAHEGQQRLTGEPYITHPLAVARILAGLHLDSSSIKAALLHDVLEDTKATLEDIENAFGEDVALLVDGVSKLDQLHFDSAAEAQAESFRKMLLAMVKDLRVILVKLADRTHNMRTLTALSENRQRRIARETLEIYAPIANRLGIYSLKVELEELGFKYLYPFRYAVLERTRSKTTGKKRQFFRKIESKLKKNLKEAGVDARIMGREKPLYSIYQKMQRKHVHMSDIADVYGLRVTVEEIDNCYQVLGLVHQLYKPMPGRFKDYIAIPRVNGYQSLHTTLFGPNGLPLEVQIRTEEMDRVADRGIAAHWQYKAVEKHTHDAEVRAREWLASLMEMQHASNSEEFLETVRVDLFPDTVYVFTPKGDILRLPKGATAVDFAYAVHTDVGNRCVAAKINSRLVPLKTNLKNGETVQIITARGAKPSPNWVNFVVTAKARNAIRAYLKNLKHDEASELGRRLLSQALRPYSLNLRKLRKTQTESLLKEFELSDINQLYQQLGLGERLAPVVAGLLAQQEQDDTGEYADRRRPLAIAGTEKLIVSYARCCFPVPGDDILGFMSIGKGIVIHRSNCLNVSEHRKQPSKWIPVDWKRNVSGEFQSEIKVRSLNRVGVLADVAARISGNRSNIDNVSVDTDEDASTQLFRLKVRDRKHLHQVMQSVQNLDDVVRVSRTRG</sequence>
<dbReference type="Pfam" id="PF13328">
    <property type="entry name" value="HD_4"/>
    <property type="match status" value="1"/>
</dbReference>
<dbReference type="InterPro" id="IPR007685">
    <property type="entry name" value="RelA_SpoT"/>
</dbReference>
<dbReference type="CDD" id="cd05399">
    <property type="entry name" value="NT_Rel-Spo_like"/>
    <property type="match status" value="1"/>
</dbReference>
<dbReference type="InterPro" id="IPR004095">
    <property type="entry name" value="TGS"/>
</dbReference>
<accession>A0A381T806</accession>
<feature type="domain" description="ACT" evidence="2">
    <location>
        <begin position="645"/>
        <end position="718"/>
    </location>
</feature>
<dbReference type="SUPFAM" id="SSF81301">
    <property type="entry name" value="Nucleotidyltransferase"/>
    <property type="match status" value="1"/>
</dbReference>
<dbReference type="PROSITE" id="PS51880">
    <property type="entry name" value="TGS"/>
    <property type="match status" value="1"/>
</dbReference>
<dbReference type="InterPro" id="IPR045865">
    <property type="entry name" value="ACT-like_dom_sf"/>
</dbReference>
<gene>
    <name evidence="5" type="ORF">METZ01_LOCUS65156</name>
</gene>
<dbReference type="Gene3D" id="3.30.70.260">
    <property type="match status" value="1"/>
</dbReference>
<dbReference type="FunFam" id="3.30.460.10:FF:000001">
    <property type="entry name" value="GTP pyrophosphokinase RelA"/>
    <property type="match status" value="1"/>
</dbReference>
<feature type="domain" description="HD" evidence="3">
    <location>
        <begin position="61"/>
        <end position="160"/>
    </location>
</feature>
<dbReference type="Gene3D" id="3.30.460.10">
    <property type="entry name" value="Beta Polymerase, domain 2"/>
    <property type="match status" value="1"/>
</dbReference>